<feature type="signal peptide" evidence="1">
    <location>
        <begin position="1"/>
        <end position="30"/>
    </location>
</feature>
<gene>
    <name evidence="2" type="ORF">ACFPFM_03915</name>
</gene>
<protein>
    <recommendedName>
        <fullName evidence="4">Secreted protein</fullName>
    </recommendedName>
</protein>
<dbReference type="Proteomes" id="UP001595833">
    <property type="component" value="Unassembled WGS sequence"/>
</dbReference>
<reference evidence="3" key="1">
    <citation type="journal article" date="2019" name="Int. J. Syst. Evol. Microbiol.">
        <title>The Global Catalogue of Microorganisms (GCM) 10K type strain sequencing project: providing services to taxonomists for standard genome sequencing and annotation.</title>
        <authorList>
            <consortium name="The Broad Institute Genomics Platform"/>
            <consortium name="The Broad Institute Genome Sequencing Center for Infectious Disease"/>
            <person name="Wu L."/>
            <person name="Ma J."/>
        </authorList>
    </citation>
    <scope>NUCLEOTIDE SEQUENCE [LARGE SCALE GENOMIC DNA]</scope>
    <source>
        <strain evidence="3">KCTC 12848</strain>
    </source>
</reference>
<keyword evidence="3" id="KW-1185">Reference proteome</keyword>
<proteinExistence type="predicted"/>
<evidence type="ECO:0008006" key="4">
    <source>
        <dbReference type="Google" id="ProtNLM"/>
    </source>
</evidence>
<organism evidence="2 3">
    <name type="scientific">Saccharothrix xinjiangensis</name>
    <dbReference type="NCBI Taxonomy" id="204798"/>
    <lineage>
        <taxon>Bacteria</taxon>
        <taxon>Bacillati</taxon>
        <taxon>Actinomycetota</taxon>
        <taxon>Actinomycetes</taxon>
        <taxon>Pseudonocardiales</taxon>
        <taxon>Pseudonocardiaceae</taxon>
        <taxon>Saccharothrix</taxon>
    </lineage>
</organism>
<dbReference type="EMBL" id="JBHSJB010000004">
    <property type="protein sequence ID" value="MFC5052899.1"/>
    <property type="molecule type" value="Genomic_DNA"/>
</dbReference>
<evidence type="ECO:0000313" key="2">
    <source>
        <dbReference type="EMBL" id="MFC5052899.1"/>
    </source>
</evidence>
<sequence length="140" mass="13920">MSGNRTRGLLRAAALLAVGTSPLLTSSANAAEAPTDVLNGTVGHSPEASPQVVEPATELLAGRPVRLPAPAPAAVPEVKAPHVAAPAGVGLPTVPQVGEPADLTGMLLPPAARALTPAESAPGVELPSLPRLPIEMPQLP</sequence>
<evidence type="ECO:0000313" key="3">
    <source>
        <dbReference type="Proteomes" id="UP001595833"/>
    </source>
</evidence>
<accession>A0ABV9XTZ8</accession>
<dbReference type="RefSeq" id="WP_344037923.1">
    <property type="nucleotide sequence ID" value="NZ_BAAAKE010000009.1"/>
</dbReference>
<name>A0ABV9XTZ8_9PSEU</name>
<feature type="chain" id="PRO_5046045876" description="Secreted protein" evidence="1">
    <location>
        <begin position="31"/>
        <end position="140"/>
    </location>
</feature>
<comment type="caution">
    <text evidence="2">The sequence shown here is derived from an EMBL/GenBank/DDBJ whole genome shotgun (WGS) entry which is preliminary data.</text>
</comment>
<evidence type="ECO:0000256" key="1">
    <source>
        <dbReference type="SAM" id="SignalP"/>
    </source>
</evidence>
<keyword evidence="1" id="KW-0732">Signal</keyword>